<protein>
    <submittedName>
        <fullName evidence="1">Uncharacterized protein</fullName>
    </submittedName>
</protein>
<evidence type="ECO:0000313" key="1">
    <source>
        <dbReference type="EMBL" id="KAF2132833.1"/>
    </source>
</evidence>
<name>A0A6A6ANR7_9PLEO</name>
<dbReference type="EMBL" id="ML977500">
    <property type="protein sequence ID" value="KAF2132833.1"/>
    <property type="molecule type" value="Genomic_DNA"/>
</dbReference>
<accession>A0A6A6ANR7</accession>
<dbReference type="OrthoDB" id="425354at2759"/>
<dbReference type="PANTHER" id="PTHR38115:SF1">
    <property type="entry name" value="LIPOCALIN-LIKE DOMAIN-CONTAINING PROTEIN"/>
    <property type="match status" value="1"/>
</dbReference>
<dbReference type="AlphaFoldDB" id="A0A6A6ANR7"/>
<dbReference type="GeneID" id="54402756"/>
<dbReference type="Proteomes" id="UP000799771">
    <property type="component" value="Unassembled WGS sequence"/>
</dbReference>
<dbReference type="PANTHER" id="PTHR38115">
    <property type="entry name" value="LIPOCALIN-LIKE DOMAIN-CONTAINING PROTEIN"/>
    <property type="match status" value="1"/>
</dbReference>
<gene>
    <name evidence="1" type="ORF">P153DRAFT_174751</name>
</gene>
<proteinExistence type="predicted"/>
<organism evidence="1 2">
    <name type="scientific">Dothidotthia symphoricarpi CBS 119687</name>
    <dbReference type="NCBI Taxonomy" id="1392245"/>
    <lineage>
        <taxon>Eukaryota</taxon>
        <taxon>Fungi</taxon>
        <taxon>Dikarya</taxon>
        <taxon>Ascomycota</taxon>
        <taxon>Pezizomycotina</taxon>
        <taxon>Dothideomycetes</taxon>
        <taxon>Pleosporomycetidae</taxon>
        <taxon>Pleosporales</taxon>
        <taxon>Dothidotthiaceae</taxon>
        <taxon>Dothidotthia</taxon>
    </lineage>
</organism>
<sequence length="201" mass="22529">MAAPATIDIKNLQGKWLMNKSLSDNSDPALSLQGMGWLTRKAIGAAVITQHLNQSSTTGDNGEPCTLIEIDQLLSGGMKGTTERRILDWSFRPNSDRLFGELQGRSRYTTLANIIEESKGKGVTEGDAKYLAEGWLKETEDGEIVESFVDNEKNKWTGWQVWGFAEIKGERKLTRRFAVRKTGKDEVVRIRLVYDYLGSLE</sequence>
<dbReference type="InterPro" id="IPR053037">
    <property type="entry name" value="Pericyclase_pydY-like"/>
</dbReference>
<evidence type="ECO:0000313" key="2">
    <source>
        <dbReference type="Proteomes" id="UP000799771"/>
    </source>
</evidence>
<keyword evidence="2" id="KW-1185">Reference proteome</keyword>
<reference evidence="1" key="1">
    <citation type="journal article" date="2020" name="Stud. Mycol.">
        <title>101 Dothideomycetes genomes: a test case for predicting lifestyles and emergence of pathogens.</title>
        <authorList>
            <person name="Haridas S."/>
            <person name="Albert R."/>
            <person name="Binder M."/>
            <person name="Bloem J."/>
            <person name="Labutti K."/>
            <person name="Salamov A."/>
            <person name="Andreopoulos B."/>
            <person name="Baker S."/>
            <person name="Barry K."/>
            <person name="Bills G."/>
            <person name="Bluhm B."/>
            <person name="Cannon C."/>
            <person name="Castanera R."/>
            <person name="Culley D."/>
            <person name="Daum C."/>
            <person name="Ezra D."/>
            <person name="Gonzalez J."/>
            <person name="Henrissat B."/>
            <person name="Kuo A."/>
            <person name="Liang C."/>
            <person name="Lipzen A."/>
            <person name="Lutzoni F."/>
            <person name="Magnuson J."/>
            <person name="Mondo S."/>
            <person name="Nolan M."/>
            <person name="Ohm R."/>
            <person name="Pangilinan J."/>
            <person name="Park H.-J."/>
            <person name="Ramirez L."/>
            <person name="Alfaro M."/>
            <person name="Sun H."/>
            <person name="Tritt A."/>
            <person name="Yoshinaga Y."/>
            <person name="Zwiers L.-H."/>
            <person name="Turgeon B."/>
            <person name="Goodwin S."/>
            <person name="Spatafora J."/>
            <person name="Crous P."/>
            <person name="Grigoriev I."/>
        </authorList>
    </citation>
    <scope>NUCLEOTIDE SEQUENCE</scope>
    <source>
        <strain evidence="1">CBS 119687</strain>
    </source>
</reference>
<dbReference type="RefSeq" id="XP_033527220.1">
    <property type="nucleotide sequence ID" value="XM_033662324.1"/>
</dbReference>